<evidence type="ECO:0000313" key="2">
    <source>
        <dbReference type="EMBL" id="GAU30372.1"/>
    </source>
</evidence>
<dbReference type="OrthoDB" id="10463316at2759"/>
<keyword evidence="3" id="KW-1185">Reference proteome</keyword>
<dbReference type="EMBL" id="DF973424">
    <property type="protein sequence ID" value="GAU30372.1"/>
    <property type="molecule type" value="Genomic_DNA"/>
</dbReference>
<proteinExistence type="predicted"/>
<gene>
    <name evidence="2" type="ORF">TSUD_57830</name>
</gene>
<dbReference type="Proteomes" id="UP000242715">
    <property type="component" value="Unassembled WGS sequence"/>
</dbReference>
<organism evidence="2 3">
    <name type="scientific">Trifolium subterraneum</name>
    <name type="common">Subterranean clover</name>
    <dbReference type="NCBI Taxonomy" id="3900"/>
    <lineage>
        <taxon>Eukaryota</taxon>
        <taxon>Viridiplantae</taxon>
        <taxon>Streptophyta</taxon>
        <taxon>Embryophyta</taxon>
        <taxon>Tracheophyta</taxon>
        <taxon>Spermatophyta</taxon>
        <taxon>Magnoliopsida</taxon>
        <taxon>eudicotyledons</taxon>
        <taxon>Gunneridae</taxon>
        <taxon>Pentapetalae</taxon>
        <taxon>rosids</taxon>
        <taxon>fabids</taxon>
        <taxon>Fabales</taxon>
        <taxon>Fabaceae</taxon>
        <taxon>Papilionoideae</taxon>
        <taxon>50 kb inversion clade</taxon>
        <taxon>NPAAA clade</taxon>
        <taxon>Hologalegina</taxon>
        <taxon>IRL clade</taxon>
        <taxon>Trifolieae</taxon>
        <taxon>Trifolium</taxon>
    </lineage>
</organism>
<evidence type="ECO:0000313" key="3">
    <source>
        <dbReference type="Proteomes" id="UP000242715"/>
    </source>
</evidence>
<sequence length="130" mass="14485">MPKRKTSKDMEAKITDLENELAAMKVTFTNSIAEIQQTARENQATLVQMMERVVGKRTSAVEDGSSSERNVVLINDGPQSQAKVSSPETSNAKSLQGEMWEEFRRSVKKVELPVFTGDDPALLCFALHRN</sequence>
<feature type="region of interest" description="Disordered" evidence="1">
    <location>
        <begin position="75"/>
        <end position="98"/>
    </location>
</feature>
<evidence type="ECO:0000256" key="1">
    <source>
        <dbReference type="SAM" id="MobiDB-lite"/>
    </source>
</evidence>
<accession>A0A2Z6N043</accession>
<protein>
    <submittedName>
        <fullName evidence="2">Uncharacterized protein</fullName>
    </submittedName>
</protein>
<name>A0A2Z6N043_TRISU</name>
<dbReference type="AlphaFoldDB" id="A0A2Z6N043"/>
<feature type="compositionally biased region" description="Polar residues" evidence="1">
    <location>
        <begin position="77"/>
        <end position="94"/>
    </location>
</feature>
<reference evidence="3" key="1">
    <citation type="journal article" date="2017" name="Front. Plant Sci.">
        <title>Climate Clever Clovers: New Paradigm to Reduce the Environmental Footprint of Ruminants by Breeding Low Methanogenic Forages Utilizing Haplotype Variation.</title>
        <authorList>
            <person name="Kaur P."/>
            <person name="Appels R."/>
            <person name="Bayer P.E."/>
            <person name="Keeble-Gagnere G."/>
            <person name="Wang J."/>
            <person name="Hirakawa H."/>
            <person name="Shirasawa K."/>
            <person name="Vercoe P."/>
            <person name="Stefanova K."/>
            <person name="Durmic Z."/>
            <person name="Nichols P."/>
            <person name="Revell C."/>
            <person name="Isobe S.N."/>
            <person name="Edwards D."/>
            <person name="Erskine W."/>
        </authorList>
    </citation>
    <scope>NUCLEOTIDE SEQUENCE [LARGE SCALE GENOMIC DNA]</scope>
    <source>
        <strain evidence="3">cv. Daliak</strain>
    </source>
</reference>